<dbReference type="Gene3D" id="3.30.70.1720">
    <property type="match status" value="1"/>
</dbReference>
<dbReference type="Proteomes" id="UP000063229">
    <property type="component" value="Chromosome"/>
</dbReference>
<protein>
    <submittedName>
        <fullName evidence="1">Uncharacterized protein</fullName>
    </submittedName>
</protein>
<dbReference type="SUPFAM" id="SSF81298">
    <property type="entry name" value="Adenylylcyclase toxin (the edema factor)"/>
    <property type="match status" value="1"/>
</dbReference>
<dbReference type="AlphaFoldDB" id="A0A0X1T8B1"/>
<evidence type="ECO:0000313" key="2">
    <source>
        <dbReference type="Proteomes" id="UP000063229"/>
    </source>
</evidence>
<keyword evidence="2" id="KW-1185">Reference proteome</keyword>
<reference evidence="2" key="1">
    <citation type="submission" date="2016-01" db="EMBL/GenBank/DDBJ databases">
        <authorList>
            <person name="Storey N.H."/>
            <person name="Neuman B.W."/>
        </authorList>
    </citation>
    <scope>NUCLEOTIDE SEQUENCE [LARGE SCALE GENOMIC DNA]</scope>
    <source>
        <strain evidence="2">NCPPB 2472</strain>
    </source>
</reference>
<gene>
    <name evidence="1" type="ORF">AWM79_19950</name>
</gene>
<name>A0A0X1T8B1_PSEAA</name>
<evidence type="ECO:0000313" key="1">
    <source>
        <dbReference type="EMBL" id="AMB88360.1"/>
    </source>
</evidence>
<proteinExistence type="predicted"/>
<dbReference type="InterPro" id="IPR035099">
    <property type="entry name" value="Anthrax_toxin_C-terminal"/>
</dbReference>
<organism evidence="1 2">
    <name type="scientific">Pseudomonas agarici</name>
    <dbReference type="NCBI Taxonomy" id="46677"/>
    <lineage>
        <taxon>Bacteria</taxon>
        <taxon>Pseudomonadati</taxon>
        <taxon>Pseudomonadota</taxon>
        <taxon>Gammaproteobacteria</taxon>
        <taxon>Pseudomonadales</taxon>
        <taxon>Pseudomonadaceae</taxon>
        <taxon>Pseudomonas</taxon>
    </lineage>
</organism>
<accession>A0A0X1T8B1</accession>
<sequence length="115" mass="12707">MPLLTGQPAFRGAQEHEDMGNIHRFGMAIVRSLNQEIAGAGYAGGNLVWHNDETGNPFSPGFDARDAPIFFFPKGRQSGVTPAPRQVSSREELLELQARLRKEGFGVEYSPRFGF</sequence>
<dbReference type="EMBL" id="CP014135">
    <property type="protein sequence ID" value="AMB88360.1"/>
    <property type="molecule type" value="Genomic_DNA"/>
</dbReference>
<dbReference type="KEGG" id="pagb:AWM79_19950"/>